<organism evidence="2 3">
    <name type="scientific">Microbacterium elymi</name>
    <dbReference type="NCBI Taxonomy" id="2909587"/>
    <lineage>
        <taxon>Bacteria</taxon>
        <taxon>Bacillati</taxon>
        <taxon>Actinomycetota</taxon>
        <taxon>Actinomycetes</taxon>
        <taxon>Micrococcales</taxon>
        <taxon>Microbacteriaceae</taxon>
        <taxon>Microbacterium</taxon>
    </lineage>
</organism>
<accession>A0ABY5NMJ6</accession>
<dbReference type="InterPro" id="IPR036390">
    <property type="entry name" value="WH_DNA-bd_sf"/>
</dbReference>
<evidence type="ECO:0000313" key="3">
    <source>
        <dbReference type="Proteomes" id="UP001054811"/>
    </source>
</evidence>
<evidence type="ECO:0000259" key="1">
    <source>
        <dbReference type="Pfam" id="PF21906"/>
    </source>
</evidence>
<name>A0ABY5NMJ6_9MICO</name>
<proteinExistence type="predicted"/>
<dbReference type="SUPFAM" id="SSF46785">
    <property type="entry name" value="Winged helix' DNA-binding domain"/>
    <property type="match status" value="1"/>
</dbReference>
<dbReference type="InterPro" id="IPR054105">
    <property type="entry name" value="WHD_NrtR"/>
</dbReference>
<sequence length="153" mass="16846">MPRTARSAKRPGSPASIPVSLHVFDAPARDDRGWVLSVAHYDVVQLSRLALTDGVQVVRVESLPPLTYDHDAIIAFAVDAMRSRYRAAPDPAGLLTEPFTIRELRHVHEAVAGHRLLPDTFRRSMLPGLAQTGETFSEGRGRPAELYRRISAG</sequence>
<gene>
    <name evidence="2" type="ORF">L2X98_26080</name>
</gene>
<dbReference type="EMBL" id="CP091139">
    <property type="protein sequence ID" value="UUT36397.1"/>
    <property type="molecule type" value="Genomic_DNA"/>
</dbReference>
<dbReference type="Gene3D" id="1.10.10.10">
    <property type="entry name" value="Winged helix-like DNA-binding domain superfamily/Winged helix DNA-binding domain"/>
    <property type="match status" value="1"/>
</dbReference>
<dbReference type="Pfam" id="PF21906">
    <property type="entry name" value="WHD_NrtR"/>
    <property type="match status" value="1"/>
</dbReference>
<keyword evidence="3" id="KW-1185">Reference proteome</keyword>
<dbReference type="InterPro" id="IPR036388">
    <property type="entry name" value="WH-like_DNA-bd_sf"/>
</dbReference>
<dbReference type="GO" id="GO:0016787">
    <property type="term" value="F:hydrolase activity"/>
    <property type="evidence" value="ECO:0007669"/>
    <property type="project" value="UniProtKB-KW"/>
</dbReference>
<protein>
    <submittedName>
        <fullName evidence="2">NUDIX hydrolase</fullName>
    </submittedName>
</protein>
<feature type="domain" description="NrtR DNA-binding winged helix" evidence="1">
    <location>
        <begin position="93"/>
        <end position="148"/>
    </location>
</feature>
<keyword evidence="2" id="KW-0378">Hydrolase</keyword>
<dbReference type="Proteomes" id="UP001054811">
    <property type="component" value="Chromosome"/>
</dbReference>
<dbReference type="Gene3D" id="3.90.79.10">
    <property type="entry name" value="Nucleoside Triphosphate Pyrophosphohydrolase"/>
    <property type="match status" value="1"/>
</dbReference>
<evidence type="ECO:0000313" key="2">
    <source>
        <dbReference type="EMBL" id="UUT36397.1"/>
    </source>
</evidence>
<reference evidence="2" key="1">
    <citation type="submission" date="2022-01" db="EMBL/GenBank/DDBJ databases">
        <title>Microbacterium eymi and Microbacterium rhizovicinus sp. nov., isolated from the rhizospheric soil of Elymus tsukushiensis, a plant native to the Dokdo Islands, Republic of Korea.</title>
        <authorList>
            <person name="Hwang Y.J."/>
        </authorList>
    </citation>
    <scope>NUCLEOTIDE SEQUENCE</scope>
    <source>
        <strain evidence="2">KUDC0405</strain>
    </source>
</reference>